<evidence type="ECO:0000256" key="1">
    <source>
        <dbReference type="ARBA" id="ARBA00004613"/>
    </source>
</evidence>
<reference evidence="6" key="3">
    <citation type="submission" date="2025-09" db="UniProtKB">
        <authorList>
            <consortium name="Ensembl"/>
        </authorList>
    </citation>
    <scope>IDENTIFICATION</scope>
</reference>
<name>A0A4X2L9N8_VOMUR</name>
<accession>A0A4X2L9N8</accession>
<proteinExistence type="inferred from homology"/>
<protein>
    <recommendedName>
        <fullName evidence="5">Beta-microseminoprotein</fullName>
    </recommendedName>
</protein>
<dbReference type="OMA" id="ETEIICC"/>
<dbReference type="Proteomes" id="UP000314987">
    <property type="component" value="Unassembled WGS sequence"/>
</dbReference>
<evidence type="ECO:0000256" key="5">
    <source>
        <dbReference type="RuleBase" id="RU364124"/>
    </source>
</evidence>
<dbReference type="InterPro" id="IPR008735">
    <property type="entry name" value="PSP94"/>
</dbReference>
<evidence type="ECO:0000313" key="6">
    <source>
        <dbReference type="Ensembl" id="ENSVURP00010020678.1"/>
    </source>
</evidence>
<dbReference type="OrthoDB" id="6076852at2759"/>
<dbReference type="PANTHER" id="PTHR10500:SF7">
    <property type="entry name" value="BETA-MICROSEMINOPROTEIN"/>
    <property type="match status" value="1"/>
</dbReference>
<reference evidence="7" key="1">
    <citation type="submission" date="2018-12" db="EMBL/GenBank/DDBJ databases">
        <authorList>
            <person name="Yazar S."/>
        </authorList>
    </citation>
    <scope>NUCLEOTIDE SEQUENCE [LARGE SCALE GENOMIC DNA]</scope>
</reference>
<dbReference type="RefSeq" id="XP_027702165.1">
    <property type="nucleotide sequence ID" value="XM_027846364.1"/>
</dbReference>
<keyword evidence="7" id="KW-1185">Reference proteome</keyword>
<dbReference type="STRING" id="29139.ENSVURP00010020678"/>
<organism evidence="6 7">
    <name type="scientific">Vombatus ursinus</name>
    <name type="common">Common wombat</name>
    <dbReference type="NCBI Taxonomy" id="29139"/>
    <lineage>
        <taxon>Eukaryota</taxon>
        <taxon>Metazoa</taxon>
        <taxon>Chordata</taxon>
        <taxon>Craniata</taxon>
        <taxon>Vertebrata</taxon>
        <taxon>Euteleostomi</taxon>
        <taxon>Mammalia</taxon>
        <taxon>Metatheria</taxon>
        <taxon>Diprotodontia</taxon>
        <taxon>Vombatidae</taxon>
        <taxon>Vombatus</taxon>
    </lineage>
</organism>
<evidence type="ECO:0000256" key="2">
    <source>
        <dbReference type="ARBA" id="ARBA00010352"/>
    </source>
</evidence>
<reference evidence="6" key="2">
    <citation type="submission" date="2025-08" db="UniProtKB">
        <authorList>
            <consortium name="Ensembl"/>
        </authorList>
    </citation>
    <scope>IDENTIFICATION</scope>
</reference>
<sequence>MNTMLGVLLALAIFVTLCDAQCTFYPLEIIDGYQARGCRDSKGVMHDFSTQWESDCIHCSCEENIGLVCCTMVMRPTIYDQNECMEIFQKESCIYIAVNKTNPSTLCEVSQYTG</sequence>
<dbReference type="GO" id="GO:0005576">
    <property type="term" value="C:extracellular region"/>
    <property type="evidence" value="ECO:0007669"/>
    <property type="project" value="UniProtKB-SubCell"/>
</dbReference>
<comment type="similarity">
    <text evidence="2 5">Belongs to the beta-microseminoprotein family.</text>
</comment>
<dbReference type="Gene3D" id="2.10.70.10">
    <property type="entry name" value="Complement Module, domain 1"/>
    <property type="match status" value="1"/>
</dbReference>
<feature type="signal peptide" evidence="5">
    <location>
        <begin position="1"/>
        <end position="20"/>
    </location>
</feature>
<dbReference type="GeneID" id="114031306"/>
<gene>
    <name evidence="6" type="primary">LOC114031306</name>
</gene>
<dbReference type="GeneTree" id="ENSGT00940000154371"/>
<evidence type="ECO:0000256" key="4">
    <source>
        <dbReference type="ARBA" id="ARBA00023157"/>
    </source>
</evidence>
<dbReference type="Ensembl" id="ENSVURT00010023551.1">
    <property type="protein sequence ID" value="ENSVURP00010020678.1"/>
    <property type="gene ID" value="ENSVURG00010015821.1"/>
</dbReference>
<dbReference type="Gene3D" id="2.20.25.590">
    <property type="match status" value="1"/>
</dbReference>
<feature type="chain" id="PRO_5021503922" description="Beta-microseminoprotein" evidence="5">
    <location>
        <begin position="21"/>
        <end position="114"/>
    </location>
</feature>
<keyword evidence="4" id="KW-1015">Disulfide bond</keyword>
<dbReference type="Pfam" id="PF05825">
    <property type="entry name" value="PSP94"/>
    <property type="match status" value="1"/>
</dbReference>
<dbReference type="PANTHER" id="PTHR10500">
    <property type="entry name" value="BETA-MICROSEMINOPROTEIN"/>
    <property type="match status" value="1"/>
</dbReference>
<keyword evidence="5" id="KW-0732">Signal</keyword>
<evidence type="ECO:0000256" key="3">
    <source>
        <dbReference type="ARBA" id="ARBA00022525"/>
    </source>
</evidence>
<keyword evidence="3 5" id="KW-0964">Secreted</keyword>
<evidence type="ECO:0000313" key="7">
    <source>
        <dbReference type="Proteomes" id="UP000314987"/>
    </source>
</evidence>
<comment type="subcellular location">
    <subcellularLocation>
        <location evidence="1 5">Secreted</location>
    </subcellularLocation>
</comment>
<dbReference type="AlphaFoldDB" id="A0A4X2L9N8"/>